<feature type="transmembrane region" description="Helical" evidence="1">
    <location>
        <begin position="53"/>
        <end position="74"/>
    </location>
</feature>
<evidence type="ECO:0000313" key="3">
    <source>
        <dbReference type="Proteomes" id="UP000260814"/>
    </source>
</evidence>
<keyword evidence="1" id="KW-0472">Membrane</keyword>
<dbReference type="AlphaFoldDB" id="A0A3E4ZBY0"/>
<organism evidence="2 3">
    <name type="scientific">Phocaeicola plebeius</name>
    <dbReference type="NCBI Taxonomy" id="310297"/>
    <lineage>
        <taxon>Bacteria</taxon>
        <taxon>Pseudomonadati</taxon>
        <taxon>Bacteroidota</taxon>
        <taxon>Bacteroidia</taxon>
        <taxon>Bacteroidales</taxon>
        <taxon>Bacteroidaceae</taxon>
        <taxon>Phocaeicola</taxon>
    </lineage>
</organism>
<keyword evidence="1" id="KW-0812">Transmembrane</keyword>
<evidence type="ECO:0000313" key="2">
    <source>
        <dbReference type="EMBL" id="RGM92536.1"/>
    </source>
</evidence>
<gene>
    <name evidence="2" type="ORF">DXB87_03810</name>
</gene>
<accession>A0A3E4ZBY0</accession>
<dbReference type="Proteomes" id="UP000260814">
    <property type="component" value="Unassembled WGS sequence"/>
</dbReference>
<keyword evidence="1" id="KW-1133">Transmembrane helix</keyword>
<comment type="caution">
    <text evidence="2">The sequence shown here is derived from an EMBL/GenBank/DDBJ whole genome shotgun (WGS) entry which is preliminary data.</text>
</comment>
<evidence type="ECO:0000256" key="1">
    <source>
        <dbReference type="SAM" id="Phobius"/>
    </source>
</evidence>
<protein>
    <submittedName>
        <fullName evidence="2">Uncharacterized protein</fullName>
    </submittedName>
</protein>
<sequence>MNEQKNKWNLIKEFLWKHWMVIFIAAIVLIPILLNWLIQWQSFFEFVGEDTDWLMFWVTYISAIASFAMVFITWRTLQQNKEQLNELKRQWEEQNKPKLFCSLERSKEDMLLILENISNSAATNVSIAMDTNIEKRNGYFNKVVDLLNKSYLTIPPLQKKIINLYIPAYVGGNYDGEYIEVAISMDGKLQGTYKMWLSEINLIRSIDYSPTSAALESLNSTIKTKKFL</sequence>
<feature type="transmembrane region" description="Helical" evidence="1">
    <location>
        <begin position="20"/>
        <end position="38"/>
    </location>
</feature>
<reference evidence="2 3" key="1">
    <citation type="submission" date="2018-08" db="EMBL/GenBank/DDBJ databases">
        <title>A genome reference for cultivated species of the human gut microbiota.</title>
        <authorList>
            <person name="Zou Y."/>
            <person name="Xue W."/>
            <person name="Luo G."/>
        </authorList>
    </citation>
    <scope>NUCLEOTIDE SEQUENCE [LARGE SCALE GENOMIC DNA]</scope>
    <source>
        <strain evidence="2 3">OM06-2</strain>
    </source>
</reference>
<dbReference type="EMBL" id="QSTW01000003">
    <property type="protein sequence ID" value="RGM92536.1"/>
    <property type="molecule type" value="Genomic_DNA"/>
</dbReference>
<dbReference type="RefSeq" id="WP_117700858.1">
    <property type="nucleotide sequence ID" value="NZ_QSTW01000003.1"/>
</dbReference>
<name>A0A3E4ZBY0_9BACT</name>
<proteinExistence type="predicted"/>